<keyword evidence="9" id="KW-0560">Oxidoreductase</keyword>
<dbReference type="FunFam" id="1.10.540.10:FF:000004">
    <property type="entry name" value="Acyl-CoA dehydrogenase"/>
    <property type="match status" value="1"/>
</dbReference>
<evidence type="ECO:0000313" key="17">
    <source>
        <dbReference type="Proteomes" id="UP000295304"/>
    </source>
</evidence>
<dbReference type="EMBL" id="SLZW01000009">
    <property type="protein sequence ID" value="TCS60996.1"/>
    <property type="molecule type" value="Genomic_DNA"/>
</dbReference>
<evidence type="ECO:0000256" key="6">
    <source>
        <dbReference type="ARBA" id="ARBA00020144"/>
    </source>
</evidence>
<comment type="cofactor">
    <cofactor evidence="1">
        <name>FAD</name>
        <dbReference type="ChEBI" id="CHEBI:57692"/>
    </cofactor>
</comment>
<dbReference type="InterPro" id="IPR006091">
    <property type="entry name" value="Acyl-CoA_Oxase/DH_mid-dom"/>
</dbReference>
<evidence type="ECO:0000256" key="2">
    <source>
        <dbReference type="ARBA" id="ARBA00005005"/>
    </source>
</evidence>
<dbReference type="InterPro" id="IPR015396">
    <property type="entry name" value="FadE_C"/>
</dbReference>
<evidence type="ECO:0000256" key="4">
    <source>
        <dbReference type="ARBA" id="ARBA00012033"/>
    </source>
</evidence>
<dbReference type="Pfam" id="PF02770">
    <property type="entry name" value="Acyl-CoA_dh_M"/>
    <property type="match status" value="1"/>
</dbReference>
<evidence type="ECO:0000256" key="9">
    <source>
        <dbReference type="ARBA" id="ARBA00023002"/>
    </source>
</evidence>
<dbReference type="InterPro" id="IPR046373">
    <property type="entry name" value="Acyl-CoA_Oxase/DH_mid-dom_sf"/>
</dbReference>
<evidence type="ECO:0000256" key="8">
    <source>
        <dbReference type="ARBA" id="ARBA00022827"/>
    </source>
</evidence>
<dbReference type="Pfam" id="PF00441">
    <property type="entry name" value="Acyl-CoA_dh_1"/>
    <property type="match status" value="1"/>
</dbReference>
<keyword evidence="7" id="KW-0285">Flavoprotein</keyword>
<evidence type="ECO:0000259" key="12">
    <source>
        <dbReference type="Pfam" id="PF00441"/>
    </source>
</evidence>
<dbReference type="Proteomes" id="UP000295304">
    <property type="component" value="Unassembled WGS sequence"/>
</dbReference>
<dbReference type="RefSeq" id="WP_132939809.1">
    <property type="nucleotide sequence ID" value="NZ_CP119676.1"/>
</dbReference>
<keyword evidence="17" id="KW-1185">Reference proteome</keyword>
<evidence type="ECO:0000256" key="7">
    <source>
        <dbReference type="ARBA" id="ARBA00022630"/>
    </source>
</evidence>
<dbReference type="PANTHER" id="PTHR48083:SF33">
    <property type="entry name" value="ACYL-COENZYME A DEHYDROGENASE"/>
    <property type="match status" value="1"/>
</dbReference>
<name>A0A4R3J7W2_9PROT</name>
<feature type="domain" description="Acyl-CoA dehydrogenase/oxidase N-terminal" evidence="14">
    <location>
        <begin position="99"/>
        <end position="190"/>
    </location>
</feature>
<dbReference type="NCBIfam" id="NF009586">
    <property type="entry name" value="PRK13026.1"/>
    <property type="match status" value="1"/>
</dbReference>
<accession>A0A4R3J7W2</accession>
<dbReference type="EC" id="1.3.8.7" evidence="4"/>
<dbReference type="Gene3D" id="1.20.140.10">
    <property type="entry name" value="Butyryl-CoA Dehydrogenase, subunit A, domain 3"/>
    <property type="match status" value="1"/>
</dbReference>
<dbReference type="GO" id="GO:0033539">
    <property type="term" value="P:fatty acid beta-oxidation using acyl-CoA dehydrogenase"/>
    <property type="evidence" value="ECO:0007669"/>
    <property type="project" value="InterPro"/>
</dbReference>
<dbReference type="EC" id="1.3.8.8" evidence="5"/>
<dbReference type="Pfam" id="PF02771">
    <property type="entry name" value="Acyl-CoA_dh_N"/>
    <property type="match status" value="1"/>
</dbReference>
<comment type="catalytic activity">
    <reaction evidence="10">
        <text>a medium-chain 2,3-saturated fatty acyl-CoA + oxidized [electron-transfer flavoprotein] + H(+) = a medium-chain (2E)-enoyl-CoA + reduced [electron-transfer flavoprotein]</text>
        <dbReference type="Rhea" id="RHEA:14477"/>
        <dbReference type="Rhea" id="RHEA-COMP:10685"/>
        <dbReference type="Rhea" id="RHEA-COMP:10686"/>
        <dbReference type="ChEBI" id="CHEBI:15378"/>
        <dbReference type="ChEBI" id="CHEBI:57692"/>
        <dbReference type="ChEBI" id="CHEBI:58307"/>
        <dbReference type="ChEBI" id="CHEBI:83723"/>
        <dbReference type="ChEBI" id="CHEBI:83726"/>
        <dbReference type="EC" id="1.3.8.7"/>
    </reaction>
</comment>
<dbReference type="GO" id="GO:0004466">
    <property type="term" value="F:long-chain fatty acyl-CoA dehydrogenase activity"/>
    <property type="evidence" value="ECO:0007669"/>
    <property type="project" value="UniProtKB-EC"/>
</dbReference>
<comment type="pathway">
    <text evidence="2">Lipid metabolism; fatty acid beta-oxidation.</text>
</comment>
<dbReference type="OrthoDB" id="9802447at2"/>
<protein>
    <recommendedName>
        <fullName evidence="6">Acyl-coenzyme A dehydrogenase</fullName>
        <ecNumber evidence="4">1.3.8.7</ecNumber>
        <ecNumber evidence="5">1.3.8.8</ecNumber>
    </recommendedName>
</protein>
<evidence type="ECO:0000256" key="5">
    <source>
        <dbReference type="ARBA" id="ARBA00012040"/>
    </source>
</evidence>
<dbReference type="AlphaFoldDB" id="A0A4R3J7W2"/>
<feature type="domain" description="Acyl-CoA oxidase/dehydrogenase middle" evidence="13">
    <location>
        <begin position="194"/>
        <end position="294"/>
    </location>
</feature>
<comment type="catalytic activity">
    <reaction evidence="11">
        <text>a long-chain 2,3-saturated fatty acyl-CoA + oxidized [electron-transfer flavoprotein] + H(+) = a long-chain (2E)-enoyl-CoA + reduced [electron-transfer flavoprotein]</text>
        <dbReference type="Rhea" id="RHEA:17721"/>
        <dbReference type="Rhea" id="RHEA-COMP:10685"/>
        <dbReference type="Rhea" id="RHEA-COMP:10686"/>
        <dbReference type="ChEBI" id="CHEBI:15378"/>
        <dbReference type="ChEBI" id="CHEBI:57692"/>
        <dbReference type="ChEBI" id="CHEBI:58307"/>
        <dbReference type="ChEBI" id="CHEBI:83721"/>
        <dbReference type="ChEBI" id="CHEBI:83727"/>
        <dbReference type="EC" id="1.3.8.8"/>
    </reaction>
</comment>
<dbReference type="NCBIfam" id="NF007000">
    <property type="entry name" value="PRK09463.1"/>
    <property type="match status" value="1"/>
</dbReference>
<dbReference type="GO" id="GO:0070991">
    <property type="term" value="F:medium-chain fatty acyl-CoA dehydrogenase activity"/>
    <property type="evidence" value="ECO:0007669"/>
    <property type="project" value="UniProtKB-EC"/>
</dbReference>
<dbReference type="SUPFAM" id="SSF56645">
    <property type="entry name" value="Acyl-CoA dehydrogenase NM domain-like"/>
    <property type="match status" value="1"/>
</dbReference>
<feature type="domain" description="Acyl-CoA dehydrogenase/oxidase C-terminal" evidence="12">
    <location>
        <begin position="317"/>
        <end position="464"/>
    </location>
</feature>
<dbReference type="GO" id="GO:0050660">
    <property type="term" value="F:flavin adenine dinucleotide binding"/>
    <property type="evidence" value="ECO:0007669"/>
    <property type="project" value="InterPro"/>
</dbReference>
<keyword evidence="8" id="KW-0274">FAD</keyword>
<dbReference type="Gene3D" id="1.10.540.10">
    <property type="entry name" value="Acyl-CoA dehydrogenase/oxidase, N-terminal domain"/>
    <property type="match status" value="1"/>
</dbReference>
<reference evidence="16 17" key="1">
    <citation type="submission" date="2019-03" db="EMBL/GenBank/DDBJ databases">
        <title>Genomic Encyclopedia of Type Strains, Phase IV (KMG-IV): sequencing the most valuable type-strain genomes for metagenomic binning, comparative biology and taxonomic classification.</title>
        <authorList>
            <person name="Goeker M."/>
        </authorList>
    </citation>
    <scope>NUCLEOTIDE SEQUENCE [LARGE SCALE GENOMIC DNA]</scope>
    <source>
        <strain evidence="16 17">DSM 101688</strain>
    </source>
</reference>
<dbReference type="FunFam" id="1.20.140.10:FF:000009">
    <property type="entry name" value="Acyl-CoA dehydrogenase"/>
    <property type="match status" value="1"/>
</dbReference>
<evidence type="ECO:0000259" key="13">
    <source>
        <dbReference type="Pfam" id="PF02770"/>
    </source>
</evidence>
<dbReference type="SUPFAM" id="SSF47203">
    <property type="entry name" value="Acyl-CoA dehydrogenase C-terminal domain-like"/>
    <property type="match status" value="1"/>
</dbReference>
<evidence type="ECO:0000256" key="11">
    <source>
        <dbReference type="ARBA" id="ARBA00049247"/>
    </source>
</evidence>
<comment type="caution">
    <text evidence="16">The sequence shown here is derived from an EMBL/GenBank/DDBJ whole genome shotgun (WGS) entry which is preliminary data.</text>
</comment>
<dbReference type="Pfam" id="PF09317">
    <property type="entry name" value="ACDH_C"/>
    <property type="match status" value="1"/>
</dbReference>
<feature type="domain" description="Acyl-CoA dehydrogenase C-terminal bacterial-type" evidence="15">
    <location>
        <begin position="471"/>
        <end position="750"/>
    </location>
</feature>
<gene>
    <name evidence="16" type="ORF">EDD55_109158</name>
</gene>
<evidence type="ECO:0000259" key="15">
    <source>
        <dbReference type="Pfam" id="PF09317"/>
    </source>
</evidence>
<comment type="similarity">
    <text evidence="3">Belongs to the acyl-CoA dehydrogenase family.</text>
</comment>
<organism evidence="16 17">
    <name type="scientific">Varunaivibrio sulfuroxidans</name>
    <dbReference type="NCBI Taxonomy" id="1773489"/>
    <lineage>
        <taxon>Bacteria</taxon>
        <taxon>Pseudomonadati</taxon>
        <taxon>Pseudomonadota</taxon>
        <taxon>Alphaproteobacteria</taxon>
        <taxon>Rhodospirillales</taxon>
        <taxon>Magnetovibrionaceae</taxon>
        <taxon>Varunaivibrio</taxon>
    </lineage>
</organism>
<evidence type="ECO:0000259" key="14">
    <source>
        <dbReference type="Pfam" id="PF02771"/>
    </source>
</evidence>
<dbReference type="InterPro" id="IPR036250">
    <property type="entry name" value="AcylCo_DH-like_C"/>
</dbReference>
<dbReference type="InterPro" id="IPR013786">
    <property type="entry name" value="AcylCoA_DH/ox_N"/>
</dbReference>
<dbReference type="PANTHER" id="PTHR48083">
    <property type="entry name" value="MEDIUM-CHAIN SPECIFIC ACYL-COA DEHYDROGENASE, MITOCHONDRIAL-RELATED"/>
    <property type="match status" value="1"/>
</dbReference>
<evidence type="ECO:0000256" key="10">
    <source>
        <dbReference type="ARBA" id="ARBA00047882"/>
    </source>
</evidence>
<dbReference type="InterPro" id="IPR009100">
    <property type="entry name" value="AcylCoA_DH/oxidase_NM_dom_sf"/>
</dbReference>
<dbReference type="InterPro" id="IPR050741">
    <property type="entry name" value="Acyl-CoA_dehydrogenase"/>
</dbReference>
<evidence type="ECO:0000256" key="3">
    <source>
        <dbReference type="ARBA" id="ARBA00009347"/>
    </source>
</evidence>
<dbReference type="Gene3D" id="2.40.110.10">
    <property type="entry name" value="Butyryl-CoA Dehydrogenase, subunit A, domain 2"/>
    <property type="match status" value="1"/>
</dbReference>
<evidence type="ECO:0000313" key="16">
    <source>
        <dbReference type="EMBL" id="TCS60996.1"/>
    </source>
</evidence>
<dbReference type="UniPathway" id="UPA00659"/>
<dbReference type="InterPro" id="IPR037069">
    <property type="entry name" value="AcylCoA_DH/ox_N_sf"/>
</dbReference>
<dbReference type="GO" id="GO:0005737">
    <property type="term" value="C:cytoplasm"/>
    <property type="evidence" value="ECO:0007669"/>
    <property type="project" value="TreeGrafter"/>
</dbReference>
<dbReference type="InterPro" id="IPR009075">
    <property type="entry name" value="AcylCo_DH/oxidase_C"/>
</dbReference>
<sequence>MTWIVIVIVIALIVVFGVSSFRISLISAPLMRLVGRMLPAIGETERIALEAGTVWWDGDLFSGKPDWKKLLAFTSQGLSAEEQAYLDGPVEEFCRALDDWLIAQDRDLPPEAWALIKKHRLFGMIIPKEYGGHGFSAIAHSAVVTKIASVSSAAAVTVMVPNSLGPGELLVHYGTQAQKDKYLKKLASGDDIPCFALTEPGAGSDAANGASRGVVAKGRYGGKQVLGLRLDFDKRYITLAPVATVIGLAFRAYDPDGLLGDVEDLGITCALLPRKLKGLEIGDHHDPMGVPFHNGPVRGKGVFIPLEFVIGEREGVGQGWRMLMESLAAGRSISLPALSVGAVELAARVAGAYGVVREQFGLPIGRFEGVQEALARIGGYAYFMNAARRLTAGAVDAGEKPAVISAIVKAYLTAGMRDRVNDAMDIRGGAEICRGPRNILGRGYLGVPVAITVEGANILTRSLIVFGQGAMRCHPYVQDEIQAIAAKDMEAFDRAFFGHILHIFKNAGRAFGHAVSGAMFADSPVMGPEAKYYRRLTRLSAGFAFATDVALMSLGGALKRKESFSGRMADVLAWMYMASAALKQFHDDGRPPSQLPHLRWACEHALFQSEQALLAAVRNFPLWWARVLLRVVIFPLGGRYAPVNDALSRTVAGSLTDGSSVREKLSPDIHIPEAEKNGLGRLEATLDKILATDATRKKIQAAVRGKTLKRGPIEDMIDQAKAADLIDDDEAQKLKDAEEARWEVIQVDVFSPDTYKGLKG</sequence>
<evidence type="ECO:0000256" key="1">
    <source>
        <dbReference type="ARBA" id="ARBA00001974"/>
    </source>
</evidence>
<proteinExistence type="inferred from homology"/>